<dbReference type="SMART" id="SM00219">
    <property type="entry name" value="TyrKc"/>
    <property type="match status" value="2"/>
</dbReference>
<keyword evidence="5" id="KW-0677">Repeat</keyword>
<dbReference type="GO" id="GO:0050793">
    <property type="term" value="P:regulation of developmental process"/>
    <property type="evidence" value="ECO:0007669"/>
    <property type="project" value="UniProtKB-ARBA"/>
</dbReference>
<evidence type="ECO:0000256" key="8">
    <source>
        <dbReference type="ARBA" id="ARBA00022840"/>
    </source>
</evidence>
<feature type="binding site" evidence="14">
    <location>
        <position position="888"/>
    </location>
    <ligand>
        <name>ATP</name>
        <dbReference type="ChEBI" id="CHEBI:30616"/>
    </ligand>
</feature>
<dbReference type="GO" id="GO:0048468">
    <property type="term" value="P:cell development"/>
    <property type="evidence" value="ECO:0007669"/>
    <property type="project" value="UniProtKB-ARBA"/>
</dbReference>
<dbReference type="InterPro" id="IPR000299">
    <property type="entry name" value="FERM_domain"/>
</dbReference>
<dbReference type="InterPro" id="IPR001245">
    <property type="entry name" value="Ser-Thr/Tyr_kinase_cat_dom"/>
</dbReference>
<dbReference type="CDD" id="cd14473">
    <property type="entry name" value="FERM_B-lobe"/>
    <property type="match status" value="1"/>
</dbReference>
<dbReference type="GO" id="GO:0005829">
    <property type="term" value="C:cytosol"/>
    <property type="evidence" value="ECO:0007669"/>
    <property type="project" value="TreeGrafter"/>
</dbReference>
<comment type="subcellular location">
    <subcellularLocation>
        <location evidence="1">Endomembrane system</location>
    </subcellularLocation>
</comment>
<dbReference type="GO" id="GO:0035556">
    <property type="term" value="P:intracellular signal transduction"/>
    <property type="evidence" value="ECO:0007669"/>
    <property type="project" value="TreeGrafter"/>
</dbReference>
<dbReference type="GO" id="GO:0030182">
    <property type="term" value="P:neuron differentiation"/>
    <property type="evidence" value="ECO:0007669"/>
    <property type="project" value="UniProtKB-ARBA"/>
</dbReference>
<dbReference type="GO" id="GO:0012505">
    <property type="term" value="C:endomembrane system"/>
    <property type="evidence" value="ECO:0007669"/>
    <property type="project" value="UniProtKB-SubCell"/>
</dbReference>
<dbReference type="InterPro" id="IPR051286">
    <property type="entry name" value="JAK"/>
</dbReference>
<evidence type="ECO:0000256" key="10">
    <source>
        <dbReference type="ARBA" id="ARBA00023136"/>
    </source>
</evidence>
<dbReference type="GO" id="GO:0007259">
    <property type="term" value="P:cell surface receptor signaling pathway via JAK-STAT"/>
    <property type="evidence" value="ECO:0007669"/>
    <property type="project" value="TreeGrafter"/>
</dbReference>
<dbReference type="Pfam" id="PF21990">
    <property type="entry name" value="SH2_1"/>
    <property type="match status" value="1"/>
</dbReference>
<dbReference type="InterPro" id="IPR019749">
    <property type="entry name" value="Band_41_domain"/>
</dbReference>
<keyword evidence="3" id="KW-0597">Phosphoprotein</keyword>
<dbReference type="GO" id="GO:0071944">
    <property type="term" value="C:cell periphery"/>
    <property type="evidence" value="ECO:0007669"/>
    <property type="project" value="UniProtKB-ARBA"/>
</dbReference>
<keyword evidence="10" id="KW-0472">Membrane</keyword>
<evidence type="ECO:0000259" key="16">
    <source>
        <dbReference type="PROSITE" id="PS50057"/>
    </source>
</evidence>
<dbReference type="FunFam" id="1.10.510.10:FF:001512">
    <property type="entry name" value="Receptor tyrosine-protein kinase erbB-2"/>
    <property type="match status" value="1"/>
</dbReference>
<name>A0A482X6N3_LAOST</name>
<dbReference type="PRINTS" id="PR00109">
    <property type="entry name" value="TYRKINASE"/>
</dbReference>
<dbReference type="GO" id="GO:0002009">
    <property type="term" value="P:morphogenesis of an epithelium"/>
    <property type="evidence" value="ECO:0007669"/>
    <property type="project" value="UniProtKB-ARBA"/>
</dbReference>
<evidence type="ECO:0000256" key="5">
    <source>
        <dbReference type="ARBA" id="ARBA00022737"/>
    </source>
</evidence>
<dbReference type="SMART" id="SM00295">
    <property type="entry name" value="B41"/>
    <property type="match status" value="1"/>
</dbReference>
<feature type="domain" description="Protein kinase" evidence="15">
    <location>
        <begin position="849"/>
        <end position="1125"/>
    </location>
</feature>
<dbReference type="PROSITE" id="PS50011">
    <property type="entry name" value="PROTEIN_KINASE_DOM"/>
    <property type="match status" value="2"/>
</dbReference>
<dbReference type="GO" id="GO:0004714">
    <property type="term" value="F:transmembrane receptor protein tyrosine kinase activity"/>
    <property type="evidence" value="ECO:0007669"/>
    <property type="project" value="UniProtKB-EC"/>
</dbReference>
<dbReference type="GO" id="GO:0005126">
    <property type="term" value="F:cytokine receptor binding"/>
    <property type="evidence" value="ECO:0007669"/>
    <property type="project" value="TreeGrafter"/>
</dbReference>
<dbReference type="InterPro" id="IPR011009">
    <property type="entry name" value="Kinase-like_dom_sf"/>
</dbReference>
<dbReference type="STRING" id="195883.A0A482X6N3"/>
<comment type="catalytic activity">
    <reaction evidence="13">
        <text>L-tyrosyl-[protein] + ATP = O-phospho-L-tyrosyl-[protein] + ADP + H(+)</text>
        <dbReference type="Rhea" id="RHEA:10596"/>
        <dbReference type="Rhea" id="RHEA-COMP:10136"/>
        <dbReference type="Rhea" id="RHEA-COMP:20101"/>
        <dbReference type="ChEBI" id="CHEBI:15378"/>
        <dbReference type="ChEBI" id="CHEBI:30616"/>
        <dbReference type="ChEBI" id="CHEBI:46858"/>
        <dbReference type="ChEBI" id="CHEBI:61978"/>
        <dbReference type="ChEBI" id="CHEBI:456216"/>
        <dbReference type="EC" id="2.7.10.2"/>
    </reaction>
</comment>
<evidence type="ECO:0000256" key="6">
    <source>
        <dbReference type="ARBA" id="ARBA00022741"/>
    </source>
</evidence>
<evidence type="ECO:0000256" key="1">
    <source>
        <dbReference type="ARBA" id="ARBA00004308"/>
    </source>
</evidence>
<feature type="domain" description="Protein kinase" evidence="15">
    <location>
        <begin position="464"/>
        <end position="719"/>
    </location>
</feature>
<evidence type="ECO:0000259" key="15">
    <source>
        <dbReference type="PROSITE" id="PS50011"/>
    </source>
</evidence>
<dbReference type="FunCoup" id="A0A482X6N3">
    <property type="interactions" value="578"/>
</dbReference>
<sequence length="1145" mass="130627">MEKYVTVHTSLEPERLTYKIKDDTFAEDILIKCCRELKIGPICRHVFALRIRNGEEFISPGVVLALSQTTEFELRIRFKLPAGKSFRKLDLNAYNYYFHQVRNDIIDNRISDISYDKYKDELVGLAVTDMYRVIVETGNNREVIENDYKTFIPKEIKKRHYFRVKKLIRNSLTTLINCNYNSERVRSAYLSNFEDMAPNYLCEQYEALIDDAGKNERRVILIVDPYHRDQPGLRCCYDGKSEYHHLCSIEELCFISVNMKSFDAEISRKSGIPIYLRFETEKSFLSFMGLLDGYYRLMVIWTFNLCNNFQTPSLQSLNAIKCHGPVGGEFSYAKLSEKRNNEEGCFILRESETAYDTYYMDVCTNKSSKPTSYKIEMKGPEDYIFDGGMSYPSIKQLIASLRQPDSSIALKECLPPSEYDDSPLLLCKTVDESVDVFGFNISGSVRDMNLNQPNCINTKQLQVYKGRKKEGHRKMTVVYRGVYKYQKNKKMDVALKVLKPEHNSHLPEFLELAGKWAFIHPSAIVKLLGVTMYSPVSMVTEYFPLGTLDQYLRKNIDALQVVDLVEASTCLATAVWHLKEGGIVHGNIRCRKLLVAAHTPSTFCVRLSDPGLPSLPYSSADIPWIPVECYGNVKNARKLPESDMWAMGTTLWEIFSYGSSPPTDNPEEMITFYRKGKRLPMPGGCLNTIYDIMLSCWNVDVHHRKKAQEAVRDINRIWYQVFNSRRVNSYAPVQNHYASLNIDNTEASMSNGSLSVTENLTSLLSMSEASSRVDWMGGVLVNQSNGWGEENQLLINDSRASSSSQLEINSIDVTSILSQLDSRAAPNSEDSVTRLQLEELLELNGKYNVVLNGKIGQGNYGEVYRGTMAPFNDCDRGKGDGQLVAVKKLISTDFTADIHRDFMREITIMQCLKHPNIVEIKGVISEGHEISLVMEYVKHGSLESYLKHYRDILDPYNHLLKFALDIAQGMKYLGERNIVHRDLAARNILVANEFQVKISDFGLAQTIGNNDYYIIKTRRYLPIKWYAPESLRNGKYSTRTDVWSYGVTLFEMFSLGEEPRLRFGCDGAGSDQPGEILWALDQGVRLPCPDPCPKHIYAQLMHPCWKSDPHDRPTFDAICRTILQLRSRDGNNCDLIQFSSGTGSA</sequence>
<dbReference type="InterPro" id="IPR019748">
    <property type="entry name" value="FERM_central"/>
</dbReference>
<dbReference type="GO" id="GO:0051130">
    <property type="term" value="P:positive regulation of cellular component organization"/>
    <property type="evidence" value="ECO:0007669"/>
    <property type="project" value="UniProtKB-ARBA"/>
</dbReference>
<dbReference type="SMR" id="A0A482X6N3"/>
<proteinExistence type="predicted"/>
<dbReference type="PANTHER" id="PTHR45807:SF7">
    <property type="entry name" value="TYROSINE-PROTEIN KINASE HOPSCOTCH"/>
    <property type="match status" value="1"/>
</dbReference>
<evidence type="ECO:0000313" key="18">
    <source>
        <dbReference type="Proteomes" id="UP000291343"/>
    </source>
</evidence>
<dbReference type="InterPro" id="IPR017441">
    <property type="entry name" value="Protein_kinase_ATP_BS"/>
</dbReference>
<organism evidence="17 18">
    <name type="scientific">Laodelphax striatellus</name>
    <name type="common">Small brown planthopper</name>
    <name type="synonym">Delphax striatella</name>
    <dbReference type="NCBI Taxonomy" id="195883"/>
    <lineage>
        <taxon>Eukaryota</taxon>
        <taxon>Metazoa</taxon>
        <taxon>Ecdysozoa</taxon>
        <taxon>Arthropoda</taxon>
        <taxon>Hexapoda</taxon>
        <taxon>Insecta</taxon>
        <taxon>Pterygota</taxon>
        <taxon>Neoptera</taxon>
        <taxon>Paraneoptera</taxon>
        <taxon>Hemiptera</taxon>
        <taxon>Auchenorrhyncha</taxon>
        <taxon>Fulgoroidea</taxon>
        <taxon>Delphacidae</taxon>
        <taxon>Criomorphinae</taxon>
        <taxon>Laodelphax</taxon>
    </lineage>
</organism>
<dbReference type="InterPro" id="IPR020635">
    <property type="entry name" value="Tyr_kinase_cat_dom"/>
</dbReference>
<keyword evidence="9" id="KW-0727">SH2 domain</keyword>
<reference evidence="17 18" key="1">
    <citation type="journal article" date="2017" name="Gigascience">
        <title>Genome sequence of the small brown planthopper, Laodelphax striatellus.</title>
        <authorList>
            <person name="Zhu J."/>
            <person name="Jiang F."/>
            <person name="Wang X."/>
            <person name="Yang P."/>
            <person name="Bao Y."/>
            <person name="Zhao W."/>
            <person name="Wang W."/>
            <person name="Lu H."/>
            <person name="Wang Q."/>
            <person name="Cui N."/>
            <person name="Li J."/>
            <person name="Chen X."/>
            <person name="Luo L."/>
            <person name="Yu J."/>
            <person name="Kang L."/>
            <person name="Cui F."/>
        </authorList>
    </citation>
    <scope>NUCLEOTIDE SEQUENCE [LARGE SCALE GENOMIC DNA]</scope>
    <source>
        <strain evidence="17">Lst14</strain>
    </source>
</reference>
<dbReference type="Gene3D" id="3.30.505.10">
    <property type="entry name" value="SH2 domain"/>
    <property type="match status" value="1"/>
</dbReference>
<dbReference type="InterPro" id="IPR035963">
    <property type="entry name" value="FERM_2"/>
</dbReference>
<dbReference type="Pfam" id="PF18377">
    <property type="entry name" value="FERM_F2"/>
    <property type="match status" value="1"/>
</dbReference>
<keyword evidence="18" id="KW-1185">Reference proteome</keyword>
<dbReference type="PROSITE" id="PS00109">
    <property type="entry name" value="PROTEIN_KINASE_TYR"/>
    <property type="match status" value="1"/>
</dbReference>
<dbReference type="InterPro" id="IPR008266">
    <property type="entry name" value="Tyr_kinase_AS"/>
</dbReference>
<keyword evidence="7" id="KW-0418">Kinase</keyword>
<gene>
    <name evidence="17" type="ORF">LSTR_LSTR000289</name>
</gene>
<evidence type="ECO:0000256" key="7">
    <source>
        <dbReference type="ARBA" id="ARBA00022777"/>
    </source>
</evidence>
<keyword evidence="8 14" id="KW-0067">ATP-binding</keyword>
<dbReference type="InParanoid" id="A0A482X6N3"/>
<dbReference type="CDD" id="cd00192">
    <property type="entry name" value="PTKc"/>
    <property type="match status" value="1"/>
</dbReference>
<dbReference type="GO" id="GO:0005524">
    <property type="term" value="F:ATP binding"/>
    <property type="evidence" value="ECO:0007669"/>
    <property type="project" value="UniProtKB-UniRule"/>
</dbReference>
<dbReference type="GO" id="GO:0004715">
    <property type="term" value="F:non-membrane spanning protein tyrosine kinase activity"/>
    <property type="evidence" value="ECO:0007669"/>
    <property type="project" value="UniProtKB-EC"/>
</dbReference>
<dbReference type="Proteomes" id="UP000291343">
    <property type="component" value="Unassembled WGS sequence"/>
</dbReference>
<dbReference type="PROSITE" id="PS00107">
    <property type="entry name" value="PROTEIN_KINASE_ATP"/>
    <property type="match status" value="1"/>
</dbReference>
<keyword evidence="4" id="KW-0808">Transferase</keyword>
<evidence type="ECO:0000256" key="3">
    <source>
        <dbReference type="ARBA" id="ARBA00022553"/>
    </source>
</evidence>
<evidence type="ECO:0000256" key="14">
    <source>
        <dbReference type="PROSITE-ProRule" id="PRU10141"/>
    </source>
</evidence>
<evidence type="ECO:0000256" key="2">
    <source>
        <dbReference type="ARBA" id="ARBA00011903"/>
    </source>
</evidence>
<dbReference type="OrthoDB" id="1915767at2759"/>
<evidence type="ECO:0000256" key="11">
    <source>
        <dbReference type="ARBA" id="ARBA00023137"/>
    </source>
</evidence>
<evidence type="ECO:0000256" key="9">
    <source>
        <dbReference type="ARBA" id="ARBA00022999"/>
    </source>
</evidence>
<protein>
    <recommendedName>
        <fullName evidence="2">non-specific protein-tyrosine kinase</fullName>
        <ecNumber evidence="2">2.7.10.2</ecNumber>
    </recommendedName>
</protein>
<comment type="catalytic activity">
    <reaction evidence="12">
        <text>L-tyrosyl-[protein] + ATP = O-phospho-L-tyrosyl-[protein] + ADP + H(+)</text>
        <dbReference type="Rhea" id="RHEA:10596"/>
        <dbReference type="Rhea" id="RHEA-COMP:10136"/>
        <dbReference type="Rhea" id="RHEA-COMP:20101"/>
        <dbReference type="ChEBI" id="CHEBI:15378"/>
        <dbReference type="ChEBI" id="CHEBI:30616"/>
        <dbReference type="ChEBI" id="CHEBI:46858"/>
        <dbReference type="ChEBI" id="CHEBI:61978"/>
        <dbReference type="ChEBI" id="CHEBI:456216"/>
        <dbReference type="EC" id="2.7.10.1"/>
    </reaction>
</comment>
<keyword evidence="11" id="KW-0829">Tyrosine-protein kinase</keyword>
<feature type="domain" description="FERM" evidence="16">
    <location>
        <begin position="3"/>
        <end position="302"/>
    </location>
</feature>
<dbReference type="PANTHER" id="PTHR45807">
    <property type="entry name" value="TYROSINE-PROTEIN KINASE HOPSCOTCH"/>
    <property type="match status" value="1"/>
</dbReference>
<evidence type="ECO:0000256" key="13">
    <source>
        <dbReference type="ARBA" id="ARBA00051245"/>
    </source>
</evidence>
<dbReference type="Pfam" id="PF07714">
    <property type="entry name" value="PK_Tyr_Ser-Thr"/>
    <property type="match status" value="2"/>
</dbReference>
<evidence type="ECO:0000313" key="17">
    <source>
        <dbReference type="EMBL" id="RZF41575.1"/>
    </source>
</evidence>
<dbReference type="PROSITE" id="PS50057">
    <property type="entry name" value="FERM_3"/>
    <property type="match status" value="1"/>
</dbReference>
<dbReference type="GO" id="GO:0009887">
    <property type="term" value="P:animal organ morphogenesis"/>
    <property type="evidence" value="ECO:0007669"/>
    <property type="project" value="UniProtKB-ARBA"/>
</dbReference>
<evidence type="ECO:0000256" key="12">
    <source>
        <dbReference type="ARBA" id="ARBA00051243"/>
    </source>
</evidence>
<dbReference type="InterPro" id="IPR036860">
    <property type="entry name" value="SH2_dom_sf"/>
</dbReference>
<keyword evidence="6 14" id="KW-0547">Nucleotide-binding</keyword>
<dbReference type="SUPFAM" id="SSF47031">
    <property type="entry name" value="Second domain of FERM"/>
    <property type="match status" value="1"/>
</dbReference>
<dbReference type="SUPFAM" id="SSF56112">
    <property type="entry name" value="Protein kinase-like (PK-like)"/>
    <property type="match status" value="2"/>
</dbReference>
<dbReference type="AlphaFoldDB" id="A0A482X6N3"/>
<dbReference type="InterPro" id="IPR041046">
    <property type="entry name" value="FERM_F2"/>
</dbReference>
<dbReference type="EC" id="2.7.10.2" evidence="2"/>
<dbReference type="Gene3D" id="3.30.200.20">
    <property type="entry name" value="Phosphorylase Kinase, domain 1"/>
    <property type="match status" value="1"/>
</dbReference>
<dbReference type="InterPro" id="IPR000719">
    <property type="entry name" value="Prot_kinase_dom"/>
</dbReference>
<dbReference type="GO" id="GO:0019221">
    <property type="term" value="P:cytokine-mediated signaling pathway"/>
    <property type="evidence" value="ECO:0007669"/>
    <property type="project" value="TreeGrafter"/>
</dbReference>
<dbReference type="EMBL" id="QKKF02016774">
    <property type="protein sequence ID" value="RZF41575.1"/>
    <property type="molecule type" value="Genomic_DNA"/>
</dbReference>
<dbReference type="SUPFAM" id="SSF55550">
    <property type="entry name" value="SH2 domain"/>
    <property type="match status" value="1"/>
</dbReference>
<dbReference type="Gene3D" id="1.10.510.10">
    <property type="entry name" value="Transferase(Phosphotransferase) domain 1"/>
    <property type="match status" value="2"/>
</dbReference>
<comment type="caution">
    <text evidence="17">The sequence shown here is derived from an EMBL/GenBank/DDBJ whole genome shotgun (WGS) entry which is preliminary data.</text>
</comment>
<accession>A0A482X6N3</accession>
<dbReference type="InterPro" id="IPR000980">
    <property type="entry name" value="SH2"/>
</dbReference>
<evidence type="ECO:0000256" key="4">
    <source>
        <dbReference type="ARBA" id="ARBA00022679"/>
    </source>
</evidence>